<evidence type="ECO:0000313" key="1">
    <source>
        <dbReference type="EMBL" id="SVB37088.1"/>
    </source>
</evidence>
<protein>
    <submittedName>
        <fullName evidence="1">Uncharacterized protein</fullName>
    </submittedName>
</protein>
<proteinExistence type="predicted"/>
<organism evidence="1">
    <name type="scientific">marine metagenome</name>
    <dbReference type="NCBI Taxonomy" id="408172"/>
    <lineage>
        <taxon>unclassified sequences</taxon>
        <taxon>metagenomes</taxon>
        <taxon>ecological metagenomes</taxon>
    </lineage>
</organism>
<dbReference type="AlphaFoldDB" id="A0A382DF91"/>
<sequence>GNWEKHEHFPDFFVSNKTGDYIEVEFSGTCIYMQGNLHERCGILNAYIDGELVQTRDMYTKNEYNDSSQCTAVWITNLPCTNHVLKVEVSGKKRSEAFGTELHLGRVISYTGSVPEPFENNQ</sequence>
<dbReference type="EMBL" id="UINC01039102">
    <property type="protein sequence ID" value="SVB37088.1"/>
    <property type="molecule type" value="Genomic_DNA"/>
</dbReference>
<name>A0A382DF91_9ZZZZ</name>
<feature type="non-terminal residue" evidence="1">
    <location>
        <position position="1"/>
    </location>
</feature>
<reference evidence="1" key="1">
    <citation type="submission" date="2018-05" db="EMBL/GenBank/DDBJ databases">
        <authorList>
            <person name="Lanie J.A."/>
            <person name="Ng W.-L."/>
            <person name="Kazmierczak K.M."/>
            <person name="Andrzejewski T.M."/>
            <person name="Davidsen T.M."/>
            <person name="Wayne K.J."/>
            <person name="Tettelin H."/>
            <person name="Glass J.I."/>
            <person name="Rusch D."/>
            <person name="Podicherti R."/>
            <person name="Tsui H.-C.T."/>
            <person name="Winkler M.E."/>
        </authorList>
    </citation>
    <scope>NUCLEOTIDE SEQUENCE</scope>
</reference>
<accession>A0A382DF91</accession>
<dbReference type="Gene3D" id="2.60.120.260">
    <property type="entry name" value="Galactose-binding domain-like"/>
    <property type="match status" value="1"/>
</dbReference>
<gene>
    <name evidence="1" type="ORF">METZ01_LOCUS189942</name>
</gene>